<gene>
    <name evidence="2" type="ORF">P873_13750</name>
</gene>
<sequence>MPRILPSPPARPGHSEIAMKAVLILAALMTLPAQAHDAATTVPAAFVGRWAGSPAACADPGADDLRLDIAPDRIAFWESAGPLRAVVVRGDQLALIAELSGEGETWLAARSFELAHDGRRLIDRASVPGEEIVRHRCGDPPPPLASGTHDFEHRYAEHPDMPSLRLRVRIDGSHVIVDNPQAANPFPAGVIDEGRLMWHPVAKRWIIGHEDSDRLRRDVGGCSDGAHVIELEKRVFWTC</sequence>
<dbReference type="EMBL" id="AWXU01000049">
    <property type="protein sequence ID" value="KFN48716.1"/>
    <property type="molecule type" value="Genomic_DNA"/>
</dbReference>
<name>A0A091BAE5_9GAMM</name>
<evidence type="ECO:0008006" key="4">
    <source>
        <dbReference type="Google" id="ProtNLM"/>
    </source>
</evidence>
<organism evidence="2 3">
    <name type="scientific">Arenimonas composti TR7-09 = DSM 18010</name>
    <dbReference type="NCBI Taxonomy" id="1121013"/>
    <lineage>
        <taxon>Bacteria</taxon>
        <taxon>Pseudomonadati</taxon>
        <taxon>Pseudomonadota</taxon>
        <taxon>Gammaproteobacteria</taxon>
        <taxon>Lysobacterales</taxon>
        <taxon>Lysobacteraceae</taxon>
        <taxon>Arenimonas</taxon>
    </lineage>
</organism>
<dbReference type="eggNOG" id="ENOG5033E3H">
    <property type="taxonomic scope" value="Bacteria"/>
</dbReference>
<dbReference type="STRING" id="1121013.GCA_000426365_02698"/>
<accession>A0A091BAE5</accession>
<keyword evidence="3" id="KW-1185">Reference proteome</keyword>
<evidence type="ECO:0000313" key="3">
    <source>
        <dbReference type="Proteomes" id="UP000029391"/>
    </source>
</evidence>
<evidence type="ECO:0000313" key="2">
    <source>
        <dbReference type="EMBL" id="KFN48716.1"/>
    </source>
</evidence>
<protein>
    <recommendedName>
        <fullName evidence="4">C-type lysozyme inhibitor domain-containing protein</fullName>
    </recommendedName>
</protein>
<dbReference type="Proteomes" id="UP000029391">
    <property type="component" value="Unassembled WGS sequence"/>
</dbReference>
<proteinExistence type="predicted"/>
<reference evidence="2 3" key="1">
    <citation type="submission" date="2013-09" db="EMBL/GenBank/DDBJ databases">
        <title>Genome sequencing of Arenimonas composti.</title>
        <authorList>
            <person name="Chen F."/>
            <person name="Wang G."/>
        </authorList>
    </citation>
    <scope>NUCLEOTIDE SEQUENCE [LARGE SCALE GENOMIC DNA]</scope>
    <source>
        <strain evidence="2 3">TR7-09</strain>
    </source>
</reference>
<comment type="caution">
    <text evidence="2">The sequence shown here is derived from an EMBL/GenBank/DDBJ whole genome shotgun (WGS) entry which is preliminary data.</text>
</comment>
<feature type="signal peptide" evidence="1">
    <location>
        <begin position="1"/>
        <end position="35"/>
    </location>
</feature>
<evidence type="ECO:0000256" key="1">
    <source>
        <dbReference type="SAM" id="SignalP"/>
    </source>
</evidence>
<keyword evidence="1" id="KW-0732">Signal</keyword>
<dbReference type="AlphaFoldDB" id="A0A091BAE5"/>
<feature type="chain" id="PRO_5001870984" description="C-type lysozyme inhibitor domain-containing protein" evidence="1">
    <location>
        <begin position="36"/>
        <end position="239"/>
    </location>
</feature>